<evidence type="ECO:0000313" key="1">
    <source>
        <dbReference type="EMBL" id="KAK4228835.1"/>
    </source>
</evidence>
<comment type="caution">
    <text evidence="1">The sequence shown here is derived from an EMBL/GenBank/DDBJ whole genome shotgun (WGS) entry which is preliminary data.</text>
</comment>
<reference evidence="1" key="2">
    <citation type="submission" date="2023-05" db="EMBL/GenBank/DDBJ databases">
        <authorList>
            <consortium name="Lawrence Berkeley National Laboratory"/>
            <person name="Steindorff A."/>
            <person name="Hensen N."/>
            <person name="Bonometti L."/>
            <person name="Westerberg I."/>
            <person name="Brannstrom I.O."/>
            <person name="Guillou S."/>
            <person name="Cros-Aarteil S."/>
            <person name="Calhoun S."/>
            <person name="Haridas S."/>
            <person name="Kuo A."/>
            <person name="Mondo S."/>
            <person name="Pangilinan J."/>
            <person name="Riley R."/>
            <person name="Labutti K."/>
            <person name="Andreopoulos B."/>
            <person name="Lipzen A."/>
            <person name="Chen C."/>
            <person name="Yanf M."/>
            <person name="Daum C."/>
            <person name="Ng V."/>
            <person name="Clum A."/>
            <person name="Ohm R."/>
            <person name="Martin F."/>
            <person name="Silar P."/>
            <person name="Natvig D."/>
            <person name="Lalanne C."/>
            <person name="Gautier V."/>
            <person name="Ament-Velasquez S.L."/>
            <person name="Kruys A."/>
            <person name="Hutchinson M.I."/>
            <person name="Powell A.J."/>
            <person name="Barry K."/>
            <person name="Miller A.N."/>
            <person name="Grigoriev I.V."/>
            <person name="Debuchy R."/>
            <person name="Gladieux P."/>
            <person name="Thoren M.H."/>
            <person name="Johannesson H."/>
        </authorList>
    </citation>
    <scope>NUCLEOTIDE SEQUENCE</scope>
    <source>
        <strain evidence="1">CBS 990.96</strain>
    </source>
</reference>
<dbReference type="PANTHER" id="PTHR46082:SF11">
    <property type="entry name" value="AAA+ ATPASE DOMAIN-CONTAINING PROTEIN-RELATED"/>
    <property type="match status" value="1"/>
</dbReference>
<dbReference type="InterPro" id="IPR035994">
    <property type="entry name" value="Nucleoside_phosphorylase_sf"/>
</dbReference>
<gene>
    <name evidence="1" type="ORF">QBC38DRAFT_535520</name>
</gene>
<dbReference type="GO" id="GO:0009116">
    <property type="term" value="P:nucleoside metabolic process"/>
    <property type="evidence" value="ECO:0007669"/>
    <property type="project" value="InterPro"/>
</dbReference>
<dbReference type="Gene3D" id="3.40.50.1580">
    <property type="entry name" value="Nucleoside phosphorylase domain"/>
    <property type="match status" value="1"/>
</dbReference>
<name>A0AAN7BSR0_9PEZI</name>
<dbReference type="EMBL" id="MU865314">
    <property type="protein sequence ID" value="KAK4228835.1"/>
    <property type="molecule type" value="Genomic_DNA"/>
</dbReference>
<dbReference type="PANTHER" id="PTHR46082">
    <property type="entry name" value="ATP/GTP-BINDING PROTEIN-RELATED"/>
    <property type="match status" value="1"/>
</dbReference>
<keyword evidence="2" id="KW-1185">Reference proteome</keyword>
<dbReference type="InterPro" id="IPR053137">
    <property type="entry name" value="NLR-like"/>
</dbReference>
<dbReference type="SUPFAM" id="SSF53167">
    <property type="entry name" value="Purine and uridine phosphorylases"/>
    <property type="match status" value="1"/>
</dbReference>
<reference evidence="1" key="1">
    <citation type="journal article" date="2023" name="Mol. Phylogenet. Evol.">
        <title>Genome-scale phylogeny and comparative genomics of the fungal order Sordariales.</title>
        <authorList>
            <person name="Hensen N."/>
            <person name="Bonometti L."/>
            <person name="Westerberg I."/>
            <person name="Brannstrom I.O."/>
            <person name="Guillou S."/>
            <person name="Cros-Aarteil S."/>
            <person name="Calhoun S."/>
            <person name="Haridas S."/>
            <person name="Kuo A."/>
            <person name="Mondo S."/>
            <person name="Pangilinan J."/>
            <person name="Riley R."/>
            <person name="LaButti K."/>
            <person name="Andreopoulos B."/>
            <person name="Lipzen A."/>
            <person name="Chen C."/>
            <person name="Yan M."/>
            <person name="Daum C."/>
            <person name="Ng V."/>
            <person name="Clum A."/>
            <person name="Steindorff A."/>
            <person name="Ohm R.A."/>
            <person name="Martin F."/>
            <person name="Silar P."/>
            <person name="Natvig D.O."/>
            <person name="Lalanne C."/>
            <person name="Gautier V."/>
            <person name="Ament-Velasquez S.L."/>
            <person name="Kruys A."/>
            <person name="Hutchinson M.I."/>
            <person name="Powell A.J."/>
            <person name="Barry K."/>
            <person name="Miller A.N."/>
            <person name="Grigoriev I.V."/>
            <person name="Debuchy R."/>
            <person name="Gladieux P."/>
            <person name="Hiltunen Thoren M."/>
            <person name="Johannesson H."/>
        </authorList>
    </citation>
    <scope>NUCLEOTIDE SEQUENCE</scope>
    <source>
        <strain evidence="1">CBS 990.96</strain>
    </source>
</reference>
<dbReference type="AlphaFoldDB" id="A0AAN7BSR0"/>
<proteinExistence type="predicted"/>
<organism evidence="1 2">
    <name type="scientific">Podospora fimiseda</name>
    <dbReference type="NCBI Taxonomy" id="252190"/>
    <lineage>
        <taxon>Eukaryota</taxon>
        <taxon>Fungi</taxon>
        <taxon>Dikarya</taxon>
        <taxon>Ascomycota</taxon>
        <taxon>Pezizomycotina</taxon>
        <taxon>Sordariomycetes</taxon>
        <taxon>Sordariomycetidae</taxon>
        <taxon>Sordariales</taxon>
        <taxon>Podosporaceae</taxon>
        <taxon>Podospora</taxon>
    </lineage>
</organism>
<accession>A0AAN7BSR0</accession>
<protein>
    <submittedName>
        <fullName evidence="1">Nucleoside phosphorylase domain-containing protein</fullName>
    </submittedName>
</protein>
<dbReference type="Proteomes" id="UP001301958">
    <property type="component" value="Unassembled WGS sequence"/>
</dbReference>
<evidence type="ECO:0000313" key="2">
    <source>
        <dbReference type="Proteomes" id="UP001301958"/>
    </source>
</evidence>
<sequence length="352" mass="38617">MLLVEAPSINARCDPAQSYTVAWICPTPTSLTATKLILTKLHGRPQKTNNPSDSTIYTLGEIYGHNVVIATLPFNQQHGIAPAAEVVTNLTFTFPNVKFGLLVGTASAVPIQGKKQVYLGDIVVMKGDGIKHCGVLQYDYGKDVQGQRFQKTHFLNGAPRILQSGITQLVSWDCRGTKGLAEDIENQIRHKLRTVDDLEVQMRFSRPAPDKDRLFRAEIEHKSGSEGCGLRCDQDSIYDYGKLVHRDPPESLSIHYGLIGSGNKLIRNALERDRLAQEGDDAPYLCFETEAAGVMNKLPCLVVRGISNYADSHGDEDDEVWEPYAALVAAVYGSALLSRITPSEIQKGCGCS</sequence>
<dbReference type="GO" id="GO:0003824">
    <property type="term" value="F:catalytic activity"/>
    <property type="evidence" value="ECO:0007669"/>
    <property type="project" value="InterPro"/>
</dbReference>